<dbReference type="Gene3D" id="2.60.120.380">
    <property type="match status" value="1"/>
</dbReference>
<dbReference type="PATRIC" id="fig|502682.8.peg.55"/>
<dbReference type="EMBL" id="LBHC01000001">
    <property type="protein sequence ID" value="KLE32547.1"/>
    <property type="molecule type" value="Genomic_DNA"/>
</dbReference>
<gene>
    <name evidence="3" type="ORF">AAW01_00275</name>
</gene>
<feature type="region of interest" description="Disordered" evidence="1">
    <location>
        <begin position="406"/>
        <end position="425"/>
    </location>
</feature>
<dbReference type="Proteomes" id="UP000053070">
    <property type="component" value="Unassembled WGS sequence"/>
</dbReference>
<keyword evidence="4" id="KW-1185">Reference proteome</keyword>
<dbReference type="Pfam" id="PF04151">
    <property type="entry name" value="PPC"/>
    <property type="match status" value="1"/>
</dbReference>
<organism evidence="3 4">
    <name type="scientific">Aurantiacibacter gangjinensis</name>
    <dbReference type="NCBI Taxonomy" id="502682"/>
    <lineage>
        <taxon>Bacteria</taxon>
        <taxon>Pseudomonadati</taxon>
        <taxon>Pseudomonadota</taxon>
        <taxon>Alphaproteobacteria</taxon>
        <taxon>Sphingomonadales</taxon>
        <taxon>Erythrobacteraceae</taxon>
        <taxon>Aurantiacibacter</taxon>
    </lineage>
</organism>
<dbReference type="InterPro" id="IPR007280">
    <property type="entry name" value="Peptidase_C_arc/bac"/>
</dbReference>
<feature type="chain" id="PRO_5002580197" evidence="2">
    <location>
        <begin position="25"/>
        <end position="425"/>
    </location>
</feature>
<evidence type="ECO:0000313" key="4">
    <source>
        <dbReference type="Proteomes" id="UP000053070"/>
    </source>
</evidence>
<evidence type="ECO:0000313" key="3">
    <source>
        <dbReference type="EMBL" id="KLE32547.1"/>
    </source>
</evidence>
<reference evidence="3 4" key="1">
    <citation type="submission" date="2015-04" db="EMBL/GenBank/DDBJ databases">
        <title>The draft genome sequence of Erythrobacr gangjinensis K7-2.</title>
        <authorList>
            <person name="Zhuang L."/>
            <person name="Liu Y."/>
            <person name="Shao Z."/>
        </authorList>
    </citation>
    <scope>NUCLEOTIDE SEQUENCE [LARGE SCALE GENOMIC DNA]</scope>
    <source>
        <strain evidence="3 4">K7-2</strain>
    </source>
</reference>
<dbReference type="STRING" id="502682.BMF35_a1477"/>
<comment type="caution">
    <text evidence="3">The sequence shown here is derived from an EMBL/GenBank/DDBJ whole genome shotgun (WGS) entry which is preliminary data.</text>
</comment>
<dbReference type="RefSeq" id="WP_047005398.1">
    <property type="nucleotide sequence ID" value="NZ_CP018097.1"/>
</dbReference>
<evidence type="ECO:0000256" key="2">
    <source>
        <dbReference type="SAM" id="SignalP"/>
    </source>
</evidence>
<dbReference type="KEGG" id="egn:BMF35_a1477"/>
<feature type="signal peptide" evidence="2">
    <location>
        <begin position="1"/>
        <end position="24"/>
    </location>
</feature>
<evidence type="ECO:0000256" key="1">
    <source>
        <dbReference type="SAM" id="MobiDB-lite"/>
    </source>
</evidence>
<proteinExistence type="predicted"/>
<accession>A0A0G9MP93</accession>
<protein>
    <submittedName>
        <fullName evidence="3">Uncharacterized protein</fullName>
    </submittedName>
</protein>
<sequence length="425" mass="44893">MLKTIRYSALLAGASALLAPAAIAQERNLDRETSDIRTFSGRVENAPSVFTVTIPADTSMRIDVLATGDFDPVVRVLDARSGDLIAEDDDGGDGLNSRVNVSGENGRRVRIEVDSFDSEWVEEGESYGGRFNLQLTSRTGAAVGTRAVTYGARETGTILDSGDENLFTFRAAAGDMIEVALLSEGELDPYLTLRDASGGDILTDDDGGQGFNSYLRHTFEDAGTYTIVASGFGSSTGDYTLRVRDRREASAQLPLQVIGFNDTASGEVTSSWNSDSMMPTHIDYQLSEEALAAVLAGNGQVTIRMNAGEGGDADFGGSIDPLLELGFETPYGFAVADRDDDGGEGLNSMLPVDLGLIADNPGLLDMLRIRAQGLGGSSGAYTLTITPGMEERIEPADAEIMLEAAAPPPIRIPPPGPPAPPRPSN</sequence>
<dbReference type="AlphaFoldDB" id="A0A0G9MP93"/>
<name>A0A0G9MP93_9SPHN</name>
<keyword evidence="2" id="KW-0732">Signal</keyword>